<reference evidence="6 7" key="1">
    <citation type="journal article" date="2019" name="G3 (Bethesda)">
        <title>Sequencing of a Wild Apple (Malus baccata) Genome Unravels the Differences Between Cultivated and Wild Apple Species Regarding Disease Resistance and Cold Tolerance.</title>
        <authorList>
            <person name="Chen X."/>
        </authorList>
    </citation>
    <scope>NUCLEOTIDE SEQUENCE [LARGE SCALE GENOMIC DNA]</scope>
    <source>
        <strain evidence="7">cv. Shandingzi</strain>
        <tissue evidence="6">Leaves</tissue>
    </source>
</reference>
<dbReference type="AlphaFoldDB" id="A0A540NTK3"/>
<keyword evidence="2" id="KW-0121">Carboxypeptidase</keyword>
<evidence type="ECO:0000256" key="2">
    <source>
        <dbReference type="ARBA" id="ARBA00022645"/>
    </source>
</evidence>
<protein>
    <submittedName>
        <fullName evidence="6">Uncharacterized protein</fullName>
    </submittedName>
</protein>
<name>A0A540NTK3_MALBA</name>
<evidence type="ECO:0000256" key="5">
    <source>
        <dbReference type="ARBA" id="ARBA00023180"/>
    </source>
</evidence>
<dbReference type="InterPro" id="IPR001563">
    <property type="entry name" value="Peptidase_S10"/>
</dbReference>
<dbReference type="SUPFAM" id="SSF53474">
    <property type="entry name" value="alpha/beta-Hydrolases"/>
    <property type="match status" value="1"/>
</dbReference>
<keyword evidence="3" id="KW-0645">Protease</keyword>
<proteinExistence type="inferred from homology"/>
<comment type="caution">
    <text evidence="6">The sequence shown here is derived from an EMBL/GenBank/DDBJ whole genome shotgun (WGS) entry which is preliminary data.</text>
</comment>
<comment type="similarity">
    <text evidence="1">Belongs to the peptidase S10 family.</text>
</comment>
<sequence>MADHQKALLERSEESHIKLNSMQTSINPKFQGLGFPKFGSRANDVNVQKAFRVHKELLRCNSSSLPYRKYFQNVVNYHLSLNNRGYRTLIYSIVDHWRQWLVVGEVTRYSTKYSNNFMFATVKGGGHTAPEYKPKECFVMFKRWIFQKAL</sequence>
<dbReference type="Pfam" id="PF00450">
    <property type="entry name" value="Peptidase_S10"/>
    <property type="match status" value="1"/>
</dbReference>
<evidence type="ECO:0000313" key="7">
    <source>
        <dbReference type="Proteomes" id="UP000315295"/>
    </source>
</evidence>
<dbReference type="PROSITE" id="PS00560">
    <property type="entry name" value="CARBOXYPEPT_SER_HIS"/>
    <property type="match status" value="1"/>
</dbReference>
<evidence type="ECO:0000256" key="1">
    <source>
        <dbReference type="ARBA" id="ARBA00009431"/>
    </source>
</evidence>
<dbReference type="Proteomes" id="UP000315295">
    <property type="component" value="Unassembled WGS sequence"/>
</dbReference>
<dbReference type="EMBL" id="VIEB01000005">
    <property type="protein sequence ID" value="TQE14366.1"/>
    <property type="molecule type" value="Genomic_DNA"/>
</dbReference>
<keyword evidence="7" id="KW-1185">Reference proteome</keyword>
<dbReference type="InterPro" id="IPR033124">
    <property type="entry name" value="Ser_caboxypep_his_AS"/>
</dbReference>
<dbReference type="InterPro" id="IPR029058">
    <property type="entry name" value="AB_hydrolase_fold"/>
</dbReference>
<dbReference type="GO" id="GO:0006508">
    <property type="term" value="P:proteolysis"/>
    <property type="evidence" value="ECO:0007669"/>
    <property type="project" value="UniProtKB-KW"/>
</dbReference>
<dbReference type="Gene3D" id="3.40.50.1820">
    <property type="entry name" value="alpha/beta hydrolase"/>
    <property type="match status" value="1"/>
</dbReference>
<gene>
    <name evidence="6" type="ORF">C1H46_000285</name>
</gene>
<accession>A0A540NTK3</accession>
<evidence type="ECO:0000313" key="6">
    <source>
        <dbReference type="EMBL" id="TQE14366.1"/>
    </source>
</evidence>
<keyword evidence="4" id="KW-0378">Hydrolase</keyword>
<evidence type="ECO:0000256" key="4">
    <source>
        <dbReference type="ARBA" id="ARBA00022801"/>
    </source>
</evidence>
<organism evidence="6 7">
    <name type="scientific">Malus baccata</name>
    <name type="common">Siberian crab apple</name>
    <name type="synonym">Pyrus baccata</name>
    <dbReference type="NCBI Taxonomy" id="106549"/>
    <lineage>
        <taxon>Eukaryota</taxon>
        <taxon>Viridiplantae</taxon>
        <taxon>Streptophyta</taxon>
        <taxon>Embryophyta</taxon>
        <taxon>Tracheophyta</taxon>
        <taxon>Spermatophyta</taxon>
        <taxon>Magnoliopsida</taxon>
        <taxon>eudicotyledons</taxon>
        <taxon>Gunneridae</taxon>
        <taxon>Pentapetalae</taxon>
        <taxon>rosids</taxon>
        <taxon>fabids</taxon>
        <taxon>Rosales</taxon>
        <taxon>Rosaceae</taxon>
        <taxon>Amygdaloideae</taxon>
        <taxon>Maleae</taxon>
        <taxon>Malus</taxon>
    </lineage>
</organism>
<keyword evidence="5" id="KW-0325">Glycoprotein</keyword>
<dbReference type="GO" id="GO:0004185">
    <property type="term" value="F:serine-type carboxypeptidase activity"/>
    <property type="evidence" value="ECO:0007669"/>
    <property type="project" value="InterPro"/>
</dbReference>
<evidence type="ECO:0000256" key="3">
    <source>
        <dbReference type="ARBA" id="ARBA00022670"/>
    </source>
</evidence>